<gene>
    <name evidence="2" type="ORF">CRD36_02840</name>
</gene>
<reference evidence="2 3" key="1">
    <citation type="submission" date="2017-10" db="EMBL/GenBank/DDBJ databases">
        <title>Frigbacter circumglobatus gen. nov. sp. nov., isolated from sediment cultured in situ.</title>
        <authorList>
            <person name="Zhao Z."/>
        </authorList>
    </citation>
    <scope>NUCLEOTIDE SEQUENCE [LARGE SCALE GENOMIC DNA]</scope>
    <source>
        <strain evidence="2 3">ZYL</strain>
    </source>
</reference>
<keyword evidence="1" id="KW-0732">Signal</keyword>
<dbReference type="Proteomes" id="UP000229730">
    <property type="component" value="Unassembled WGS sequence"/>
</dbReference>
<keyword evidence="3" id="KW-1185">Reference proteome</keyword>
<comment type="caution">
    <text evidence="2">The sequence shown here is derived from an EMBL/GenBank/DDBJ whole genome shotgun (WGS) entry which is preliminary data.</text>
</comment>
<dbReference type="PROSITE" id="PS51257">
    <property type="entry name" value="PROKAR_LIPOPROTEIN"/>
    <property type="match status" value="1"/>
</dbReference>
<feature type="chain" id="PRO_5013633292" description="Lipoprotein" evidence="1">
    <location>
        <begin position="20"/>
        <end position="118"/>
    </location>
</feature>
<organism evidence="2 3">
    <name type="scientific">Paremcibacter congregatus</name>
    <dbReference type="NCBI Taxonomy" id="2043170"/>
    <lineage>
        <taxon>Bacteria</taxon>
        <taxon>Pseudomonadati</taxon>
        <taxon>Pseudomonadota</taxon>
        <taxon>Alphaproteobacteria</taxon>
        <taxon>Emcibacterales</taxon>
        <taxon>Emcibacteraceae</taxon>
        <taxon>Paremcibacter</taxon>
    </lineage>
</organism>
<evidence type="ECO:0000313" key="2">
    <source>
        <dbReference type="EMBL" id="PHZ85640.1"/>
    </source>
</evidence>
<feature type="signal peptide" evidence="1">
    <location>
        <begin position="1"/>
        <end position="19"/>
    </location>
</feature>
<name>A0A2G4YTR1_9PROT</name>
<dbReference type="InParanoid" id="A0A2G4YTR1"/>
<evidence type="ECO:0000313" key="3">
    <source>
        <dbReference type="Proteomes" id="UP000229730"/>
    </source>
</evidence>
<dbReference type="EMBL" id="PDEM01000009">
    <property type="protein sequence ID" value="PHZ85640.1"/>
    <property type="molecule type" value="Genomic_DNA"/>
</dbReference>
<dbReference type="RefSeq" id="WP_099471224.1">
    <property type="nucleotide sequence ID" value="NZ_CP041025.1"/>
</dbReference>
<evidence type="ECO:0000256" key="1">
    <source>
        <dbReference type="SAM" id="SignalP"/>
    </source>
</evidence>
<accession>A0A2G4YTR1</accession>
<evidence type="ECO:0008006" key="4">
    <source>
        <dbReference type="Google" id="ProtNLM"/>
    </source>
</evidence>
<proteinExistence type="predicted"/>
<sequence length="118" mass="13109">MRLTVLILLSLGLSACDTAPDLTPLQDTCRQIALGRIKHPDSYEGKTVQDEHYPDAKITTNLGFTAWNGYKVPVPYSIACSFQQGPRTTAPTLLNIHWNGRPIRQTELDEIRAAFNLG</sequence>
<protein>
    <recommendedName>
        <fullName evidence="4">Lipoprotein</fullName>
    </recommendedName>
</protein>
<dbReference type="AlphaFoldDB" id="A0A2G4YTR1"/>